<organism evidence="5 6">
    <name type="scientific">Seonamhaeicola aphaedonensis</name>
    <dbReference type="NCBI Taxonomy" id="1461338"/>
    <lineage>
        <taxon>Bacteria</taxon>
        <taxon>Pseudomonadati</taxon>
        <taxon>Bacteroidota</taxon>
        <taxon>Flavobacteriia</taxon>
        <taxon>Flavobacteriales</taxon>
        <taxon>Flavobacteriaceae</taxon>
    </lineage>
</organism>
<dbReference type="GO" id="GO:0008080">
    <property type="term" value="F:N-acetyltransferase activity"/>
    <property type="evidence" value="ECO:0007669"/>
    <property type="project" value="UniProtKB-ARBA"/>
</dbReference>
<feature type="domain" description="N-acetyltransferase" evidence="4">
    <location>
        <begin position="3"/>
        <end position="157"/>
    </location>
</feature>
<dbReference type="PANTHER" id="PTHR10545:SF29">
    <property type="entry name" value="GH14572P-RELATED"/>
    <property type="match status" value="1"/>
</dbReference>
<dbReference type="Proteomes" id="UP000256629">
    <property type="component" value="Unassembled WGS sequence"/>
</dbReference>
<evidence type="ECO:0000256" key="3">
    <source>
        <dbReference type="ARBA" id="ARBA00023315"/>
    </source>
</evidence>
<evidence type="ECO:0000256" key="1">
    <source>
        <dbReference type="ARBA" id="ARBA00008694"/>
    </source>
</evidence>
<evidence type="ECO:0000259" key="4">
    <source>
        <dbReference type="PROSITE" id="PS51186"/>
    </source>
</evidence>
<keyword evidence="3" id="KW-0012">Acyltransferase</keyword>
<dbReference type="RefSeq" id="WP_116039592.1">
    <property type="nucleotide sequence ID" value="NZ_QRDX01000001.1"/>
</dbReference>
<dbReference type="SUPFAM" id="SSF55729">
    <property type="entry name" value="Acyl-CoA N-acyltransferases (Nat)"/>
    <property type="match status" value="1"/>
</dbReference>
<evidence type="ECO:0000313" key="6">
    <source>
        <dbReference type="Proteomes" id="UP000256629"/>
    </source>
</evidence>
<reference evidence="5 6" key="1">
    <citation type="submission" date="2018-07" db="EMBL/GenBank/DDBJ databases">
        <title>Genomic Encyclopedia of Type Strains, Phase III (KMG-III): the genomes of soil and plant-associated and newly described type strains.</title>
        <authorList>
            <person name="Whitman W."/>
        </authorList>
    </citation>
    <scope>NUCLEOTIDE SEQUENCE [LARGE SCALE GENOMIC DNA]</scope>
    <source>
        <strain evidence="5 6">CECT 8487</strain>
    </source>
</reference>
<dbReference type="PROSITE" id="PS51186">
    <property type="entry name" value="GNAT"/>
    <property type="match status" value="1"/>
</dbReference>
<accession>A0A3D9HMF5</accession>
<dbReference type="InterPro" id="IPR016181">
    <property type="entry name" value="Acyl_CoA_acyltransferase"/>
</dbReference>
<dbReference type="OrthoDB" id="9805924at2"/>
<sequence>MKFTIRKATKNDMAAVLKLIKQLAEYEKEPDAVEVTVADLEKDGFGENPAFFCYVAELNNNVEGIALGYHRYSTWKGRAIHLEDLIVNQNLRGSGIGSALFDAFVKHGYQLGVKRINWEVLDWNTPAINFYESKGAKVMRDWDVVQMSEDSIKKYIAKLNNANI</sequence>
<gene>
    <name evidence="5" type="ORF">DFQ02_101719</name>
</gene>
<comment type="similarity">
    <text evidence="1">Belongs to the acetyltransferase family.</text>
</comment>
<dbReference type="Gene3D" id="3.40.630.30">
    <property type="match status" value="1"/>
</dbReference>
<proteinExistence type="inferred from homology"/>
<dbReference type="FunFam" id="3.40.630.30:FF:000064">
    <property type="entry name" value="GNAT family acetyltransferase"/>
    <property type="match status" value="1"/>
</dbReference>
<evidence type="ECO:0000313" key="5">
    <source>
        <dbReference type="EMBL" id="RED50682.1"/>
    </source>
</evidence>
<dbReference type="Pfam" id="PF00583">
    <property type="entry name" value="Acetyltransf_1"/>
    <property type="match status" value="1"/>
</dbReference>
<dbReference type="InterPro" id="IPR051016">
    <property type="entry name" value="Diverse_Substrate_AcTransf"/>
</dbReference>
<name>A0A3D9HMF5_9FLAO</name>
<dbReference type="EMBL" id="QRDX01000001">
    <property type="protein sequence ID" value="RED50682.1"/>
    <property type="molecule type" value="Genomic_DNA"/>
</dbReference>
<keyword evidence="2 5" id="KW-0808">Transferase</keyword>
<protein>
    <submittedName>
        <fullName evidence="5">N-acetylglutamate synthase-like GNAT family acetyltransferase</fullName>
    </submittedName>
</protein>
<dbReference type="CDD" id="cd04301">
    <property type="entry name" value="NAT_SF"/>
    <property type="match status" value="1"/>
</dbReference>
<dbReference type="PANTHER" id="PTHR10545">
    <property type="entry name" value="DIAMINE N-ACETYLTRANSFERASE"/>
    <property type="match status" value="1"/>
</dbReference>
<comment type="caution">
    <text evidence="5">The sequence shown here is derived from an EMBL/GenBank/DDBJ whole genome shotgun (WGS) entry which is preliminary data.</text>
</comment>
<dbReference type="InterPro" id="IPR000182">
    <property type="entry name" value="GNAT_dom"/>
</dbReference>
<keyword evidence="6" id="KW-1185">Reference proteome</keyword>
<dbReference type="AlphaFoldDB" id="A0A3D9HMF5"/>
<evidence type="ECO:0000256" key="2">
    <source>
        <dbReference type="ARBA" id="ARBA00022679"/>
    </source>
</evidence>